<evidence type="ECO:0000313" key="2">
    <source>
        <dbReference type="Proteomes" id="UP000006034"/>
    </source>
</evidence>
<dbReference type="Pfam" id="PF11753">
    <property type="entry name" value="DUF3310"/>
    <property type="match status" value="1"/>
</dbReference>
<dbReference type="Proteomes" id="UP000006034">
    <property type="component" value="Unassembled WGS sequence"/>
</dbReference>
<protein>
    <recommendedName>
        <fullName evidence="3">Protein of unknwon function (DUF3310)</fullName>
    </recommendedName>
</protein>
<dbReference type="eggNOG" id="ENOG5033BW7">
    <property type="taxonomic scope" value="Bacteria"/>
</dbReference>
<dbReference type="STRING" id="563192.HMPREF0179_02930"/>
<accession>E5Y9R2</accession>
<comment type="caution">
    <text evidence="1">The sequence shown here is derived from an EMBL/GenBank/DDBJ whole genome shotgun (WGS) entry which is preliminary data.</text>
</comment>
<dbReference type="AlphaFoldDB" id="E5Y9R2"/>
<sequence>MIKNTEQPSYYSRFPIQPIDFISANKIDFLVGNVIKYVCRYDAKNGVEDLKKAKVYLEKLIERTEQEAKEWTA</sequence>
<gene>
    <name evidence="1" type="ORF">HMPREF0179_02930</name>
</gene>
<reference evidence="1 2" key="2">
    <citation type="submission" date="2013-04" db="EMBL/GenBank/DDBJ databases">
        <title>The Genome Sequence of Bilophila wadsworthia 3_1_6.</title>
        <authorList>
            <consortium name="The Broad Institute Genomics Platform"/>
            <person name="Earl A."/>
            <person name="Ward D."/>
            <person name="Feldgarden M."/>
            <person name="Gevers D."/>
            <person name="Sibley C."/>
            <person name="Strauss J."/>
            <person name="Allen-Vercoe E."/>
            <person name="Walker B."/>
            <person name="Young S."/>
            <person name="Zeng Q."/>
            <person name="Gargeya S."/>
            <person name="Fitzgerald M."/>
            <person name="Haas B."/>
            <person name="Abouelleil A."/>
            <person name="Allen A.W."/>
            <person name="Alvarado L."/>
            <person name="Arachchi H.M."/>
            <person name="Berlin A.M."/>
            <person name="Chapman S.B."/>
            <person name="Gainer-Dewar J."/>
            <person name="Goldberg J."/>
            <person name="Griggs A."/>
            <person name="Gujja S."/>
            <person name="Hansen M."/>
            <person name="Howarth C."/>
            <person name="Imamovic A."/>
            <person name="Ireland A."/>
            <person name="Larimer J."/>
            <person name="McCowan C."/>
            <person name="Murphy C."/>
            <person name="Pearson M."/>
            <person name="Poon T.W."/>
            <person name="Priest M."/>
            <person name="Roberts A."/>
            <person name="Saif S."/>
            <person name="Shea T."/>
            <person name="Sisk P."/>
            <person name="Sykes S."/>
            <person name="Wortman J."/>
            <person name="Nusbaum C."/>
            <person name="Birren B."/>
        </authorList>
    </citation>
    <scope>NUCLEOTIDE SEQUENCE [LARGE SCALE GENOMIC DNA]</scope>
    <source>
        <strain evidence="1 2">3_1_6</strain>
    </source>
</reference>
<evidence type="ECO:0008006" key="3">
    <source>
        <dbReference type="Google" id="ProtNLM"/>
    </source>
</evidence>
<proteinExistence type="predicted"/>
<dbReference type="RefSeq" id="WP_005029152.1">
    <property type="nucleotide sequence ID" value="NZ_KE150238.1"/>
</dbReference>
<name>E5Y9R2_BILW3</name>
<evidence type="ECO:0000313" key="1">
    <source>
        <dbReference type="EMBL" id="EFV43189.1"/>
    </source>
</evidence>
<dbReference type="InterPro" id="IPR021739">
    <property type="entry name" value="SaV-like"/>
</dbReference>
<dbReference type="HOGENOM" id="CLU_145435_2_0_7"/>
<reference evidence="1 2" key="1">
    <citation type="submission" date="2010-10" db="EMBL/GenBank/DDBJ databases">
        <authorList>
            <consortium name="The Broad Institute Genome Sequencing Platform"/>
            <person name="Ward D."/>
            <person name="Earl A."/>
            <person name="Feldgarden M."/>
            <person name="Young S.K."/>
            <person name="Gargeya S."/>
            <person name="Zeng Q."/>
            <person name="Alvarado L."/>
            <person name="Berlin A."/>
            <person name="Bochicchio J."/>
            <person name="Chapman S.B."/>
            <person name="Chen Z."/>
            <person name="Freedman E."/>
            <person name="Gellesch M."/>
            <person name="Goldberg J."/>
            <person name="Griggs A."/>
            <person name="Gujja S."/>
            <person name="Heilman E."/>
            <person name="Heiman D."/>
            <person name="Howarth C."/>
            <person name="Mehta T."/>
            <person name="Neiman D."/>
            <person name="Pearson M."/>
            <person name="Roberts A."/>
            <person name="Saif S."/>
            <person name="Shea T."/>
            <person name="Shenoy N."/>
            <person name="Sisk P."/>
            <person name="Stolte C."/>
            <person name="Sykes S."/>
            <person name="White J."/>
            <person name="Yandava C."/>
            <person name="Allen-Vercoe E."/>
            <person name="Sibley C."/>
            <person name="Ambrose C.E."/>
            <person name="Strauss J."/>
            <person name="Daigneault M."/>
            <person name="Haas B."/>
            <person name="Nusbaum C."/>
            <person name="Birren B."/>
        </authorList>
    </citation>
    <scope>NUCLEOTIDE SEQUENCE [LARGE SCALE GENOMIC DNA]</scope>
    <source>
        <strain evidence="1 2">3_1_6</strain>
    </source>
</reference>
<dbReference type="GeneID" id="78084683"/>
<keyword evidence="2" id="KW-1185">Reference proteome</keyword>
<dbReference type="EMBL" id="ADCP02000001">
    <property type="protein sequence ID" value="EFV43189.1"/>
    <property type="molecule type" value="Genomic_DNA"/>
</dbReference>
<dbReference type="OrthoDB" id="1684418at2"/>
<organism evidence="1 2">
    <name type="scientific">Bilophila wadsworthia (strain 3_1_6)</name>
    <dbReference type="NCBI Taxonomy" id="563192"/>
    <lineage>
        <taxon>Bacteria</taxon>
        <taxon>Pseudomonadati</taxon>
        <taxon>Thermodesulfobacteriota</taxon>
        <taxon>Desulfovibrionia</taxon>
        <taxon>Desulfovibrionales</taxon>
        <taxon>Desulfovibrionaceae</taxon>
        <taxon>Bilophila</taxon>
    </lineage>
</organism>